<keyword evidence="19" id="KW-1185">Reference proteome</keyword>
<evidence type="ECO:0000256" key="3">
    <source>
        <dbReference type="ARBA" id="ARBA00004496"/>
    </source>
</evidence>
<keyword evidence="9" id="KW-0560">Oxidoreductase</keyword>
<evidence type="ECO:0000256" key="1">
    <source>
        <dbReference type="ARBA" id="ARBA00001917"/>
    </source>
</evidence>
<evidence type="ECO:0000313" key="19">
    <source>
        <dbReference type="Proteomes" id="UP001428817"/>
    </source>
</evidence>
<keyword evidence="7" id="KW-0547">Nucleotide-binding</keyword>
<evidence type="ECO:0000256" key="13">
    <source>
        <dbReference type="ARBA" id="ARBA00044216"/>
    </source>
</evidence>
<keyword evidence="5" id="KW-0285">Flavoprotein</keyword>
<comment type="similarity">
    <text evidence="10">Belongs to the SoxB family.</text>
</comment>
<name>A0ABP9R8Y0_9PSEU</name>
<evidence type="ECO:0000256" key="6">
    <source>
        <dbReference type="ARBA" id="ARBA00022643"/>
    </source>
</evidence>
<dbReference type="NCBIfam" id="TIGR01373">
    <property type="entry name" value="soxB"/>
    <property type="match status" value="1"/>
</dbReference>
<evidence type="ECO:0000313" key="18">
    <source>
        <dbReference type="EMBL" id="GAA5173190.1"/>
    </source>
</evidence>
<evidence type="ECO:0000256" key="10">
    <source>
        <dbReference type="ARBA" id="ARBA00043973"/>
    </source>
</evidence>
<evidence type="ECO:0000256" key="7">
    <source>
        <dbReference type="ARBA" id="ARBA00022741"/>
    </source>
</evidence>
<evidence type="ECO:0000256" key="12">
    <source>
        <dbReference type="ARBA" id="ARBA00044150"/>
    </source>
</evidence>
<dbReference type="InterPro" id="IPR036188">
    <property type="entry name" value="FAD/NAD-bd_sf"/>
</dbReference>
<dbReference type="RefSeq" id="WP_185065546.1">
    <property type="nucleotide sequence ID" value="NZ_BAABJP010000055.1"/>
</dbReference>
<keyword evidence="4" id="KW-0963">Cytoplasm</keyword>
<dbReference type="Pfam" id="PF01266">
    <property type="entry name" value="DAO"/>
    <property type="match status" value="1"/>
</dbReference>
<comment type="subcellular location">
    <subcellularLocation>
        <location evidence="3">Cytoplasm</location>
    </subcellularLocation>
</comment>
<dbReference type="InterPro" id="IPR006076">
    <property type="entry name" value="FAD-dep_OxRdtase"/>
</dbReference>
<dbReference type="InterPro" id="IPR001763">
    <property type="entry name" value="Rhodanese-like_dom"/>
</dbReference>
<evidence type="ECO:0000256" key="5">
    <source>
        <dbReference type="ARBA" id="ARBA00022630"/>
    </source>
</evidence>
<evidence type="ECO:0000256" key="2">
    <source>
        <dbReference type="ARBA" id="ARBA00001974"/>
    </source>
</evidence>
<dbReference type="Gene3D" id="3.50.50.60">
    <property type="entry name" value="FAD/NAD(P)-binding domain"/>
    <property type="match status" value="1"/>
</dbReference>
<evidence type="ECO:0000259" key="17">
    <source>
        <dbReference type="PROSITE" id="PS50206"/>
    </source>
</evidence>
<feature type="domain" description="Rhodanese" evidence="17">
    <location>
        <begin position="27"/>
        <end position="71"/>
    </location>
</feature>
<comment type="cofactor">
    <cofactor evidence="2">
        <name>FAD</name>
        <dbReference type="ChEBI" id="CHEBI:57692"/>
    </cofactor>
</comment>
<evidence type="ECO:0000256" key="9">
    <source>
        <dbReference type="ARBA" id="ARBA00023002"/>
    </source>
</evidence>
<gene>
    <name evidence="18" type="ORF">GCM10023321_74210</name>
</gene>
<evidence type="ECO:0000256" key="16">
    <source>
        <dbReference type="ARBA" id="ARBA00048917"/>
    </source>
</evidence>
<dbReference type="EC" id="1.5.3.24" evidence="11"/>
<evidence type="ECO:0000256" key="14">
    <source>
        <dbReference type="ARBA" id="ARBA00044295"/>
    </source>
</evidence>
<accession>A0ABP9R8Y0</accession>
<dbReference type="EMBL" id="BAABJP010000055">
    <property type="protein sequence ID" value="GAA5173190.1"/>
    <property type="molecule type" value="Genomic_DNA"/>
</dbReference>
<dbReference type="PANTHER" id="PTHR13847">
    <property type="entry name" value="SARCOSINE DEHYDROGENASE-RELATED"/>
    <property type="match status" value="1"/>
</dbReference>
<dbReference type="Gene3D" id="3.30.9.10">
    <property type="entry name" value="D-Amino Acid Oxidase, subunit A, domain 2"/>
    <property type="match status" value="1"/>
</dbReference>
<dbReference type="PANTHER" id="PTHR13847:SF287">
    <property type="entry name" value="FAD-DEPENDENT OXIDOREDUCTASE DOMAIN-CONTAINING PROTEIN 1"/>
    <property type="match status" value="1"/>
</dbReference>
<dbReference type="SUPFAM" id="SSF51905">
    <property type="entry name" value="FAD/NAD(P)-binding domain"/>
    <property type="match status" value="1"/>
</dbReference>
<comment type="caution">
    <text evidence="18">The sequence shown here is derived from an EMBL/GenBank/DDBJ whole genome shotgun (WGS) entry which is preliminary data.</text>
</comment>
<keyword evidence="8" id="KW-0274">FAD</keyword>
<comment type="catalytic activity">
    <reaction evidence="15">
        <text>sarcosine + O2 + H2O = formaldehyde + glycine + H2O2</text>
        <dbReference type="Rhea" id="RHEA:13313"/>
        <dbReference type="ChEBI" id="CHEBI:15377"/>
        <dbReference type="ChEBI" id="CHEBI:15379"/>
        <dbReference type="ChEBI" id="CHEBI:16240"/>
        <dbReference type="ChEBI" id="CHEBI:16842"/>
        <dbReference type="ChEBI" id="CHEBI:57305"/>
        <dbReference type="ChEBI" id="CHEBI:57433"/>
    </reaction>
</comment>
<evidence type="ECO:0000256" key="4">
    <source>
        <dbReference type="ARBA" id="ARBA00022490"/>
    </source>
</evidence>
<dbReference type="Proteomes" id="UP001428817">
    <property type="component" value="Unassembled WGS sequence"/>
</dbReference>
<dbReference type="SUPFAM" id="SSF54373">
    <property type="entry name" value="FAD-linked reductases, C-terminal domain"/>
    <property type="match status" value="1"/>
</dbReference>
<protein>
    <recommendedName>
        <fullName evidence="12">Sarcosine oxidase subunit beta</fullName>
        <ecNumber evidence="11">1.5.3.24</ecNumber>
    </recommendedName>
    <alternativeName>
        <fullName evidence="13">Sarcosine oxidase (5,10-methylenetetrahydrofolate-forming) subunit beta</fullName>
    </alternativeName>
    <alternativeName>
        <fullName evidence="14">Tetrameric sarcosine oxidase subunit beta</fullName>
    </alternativeName>
</protein>
<comment type="cofactor">
    <cofactor evidence="1">
        <name>FMN</name>
        <dbReference type="ChEBI" id="CHEBI:58210"/>
    </cofactor>
</comment>
<organism evidence="18 19">
    <name type="scientific">Pseudonocardia eucalypti</name>
    <dbReference type="NCBI Taxonomy" id="648755"/>
    <lineage>
        <taxon>Bacteria</taxon>
        <taxon>Bacillati</taxon>
        <taxon>Actinomycetota</taxon>
        <taxon>Actinomycetes</taxon>
        <taxon>Pseudonocardiales</taxon>
        <taxon>Pseudonocardiaceae</taxon>
        <taxon>Pseudonocardia</taxon>
    </lineage>
</organism>
<keyword evidence="6" id="KW-0288">FMN</keyword>
<proteinExistence type="inferred from homology"/>
<reference evidence="19" key="1">
    <citation type="journal article" date="2019" name="Int. J. Syst. Evol. Microbiol.">
        <title>The Global Catalogue of Microorganisms (GCM) 10K type strain sequencing project: providing services to taxonomists for standard genome sequencing and annotation.</title>
        <authorList>
            <consortium name="The Broad Institute Genomics Platform"/>
            <consortium name="The Broad Institute Genome Sequencing Center for Infectious Disease"/>
            <person name="Wu L."/>
            <person name="Ma J."/>
        </authorList>
    </citation>
    <scope>NUCLEOTIDE SEQUENCE [LARGE SCALE GENOMIC DNA]</scope>
    <source>
        <strain evidence="19">JCM 18303</strain>
    </source>
</reference>
<sequence>MPGTTPTLPEQPDWLWRNPEPKRSYDVIVVGAGGHGLATAYYLAGRHGLTNVAVLEKGWLAGGNMARNTTIIRSNYLWDESAAIYEHALKLWEGLPDELDYDFLFSQRGVLNLAHTPQDVRDSMRRVYANRLNGVDSEWLDPKGAAKVCGILSVSPDARYPVLGGTWQPRAGIAKHDHVAWAFARRADALGVDLIQGCEVTGFLRDGERITGVRTTRGPINAGRVGLAAAGHSSVLADLAGFRLPVQSHPLQALVSELLEPVHPTVVMSNHVHVYVSQAHKGELVMGAGIDPYNSYAQRGSVHVIEQQMAAAVELFPVFSRARMIRSWAGIVDVTPDASPIIGPTPAENLFVNCGWGTGGFKATPAAGWVFAHLLAHGSPEALAAPFGLDRFTTGALIDEHGAAAVAH</sequence>
<evidence type="ECO:0000256" key="11">
    <source>
        <dbReference type="ARBA" id="ARBA00044044"/>
    </source>
</evidence>
<comment type="catalytic activity">
    <reaction evidence="16">
        <text>sarcosine + (6S)-5,6,7,8-tetrahydrofolate + O2 = (6R)-5,10-methylene-5,6,7,8-tetrahydrofolate + glycine + H2O2</text>
        <dbReference type="Rhea" id="RHEA:70455"/>
        <dbReference type="ChEBI" id="CHEBI:15379"/>
        <dbReference type="ChEBI" id="CHEBI:15636"/>
        <dbReference type="ChEBI" id="CHEBI:16240"/>
        <dbReference type="ChEBI" id="CHEBI:57305"/>
        <dbReference type="ChEBI" id="CHEBI:57433"/>
        <dbReference type="ChEBI" id="CHEBI:57453"/>
        <dbReference type="EC" id="1.5.3.24"/>
    </reaction>
</comment>
<dbReference type="PROSITE" id="PS50206">
    <property type="entry name" value="RHODANESE_3"/>
    <property type="match status" value="1"/>
</dbReference>
<evidence type="ECO:0000256" key="15">
    <source>
        <dbReference type="ARBA" id="ARBA00047316"/>
    </source>
</evidence>
<evidence type="ECO:0000256" key="8">
    <source>
        <dbReference type="ARBA" id="ARBA00022827"/>
    </source>
</evidence>
<dbReference type="InterPro" id="IPR006278">
    <property type="entry name" value="SoxB"/>
</dbReference>